<keyword evidence="1" id="KW-0812">Transmembrane</keyword>
<keyword evidence="1" id="KW-0472">Membrane</keyword>
<dbReference type="EMBL" id="LK932347">
    <property type="protein sequence ID" value="CDS83205.1"/>
    <property type="molecule type" value="Genomic_DNA"/>
</dbReference>
<dbReference type="EMBL" id="LK932465">
    <property type="protein sequence ID" value="CDS83057.1"/>
    <property type="molecule type" value="Genomic_DNA"/>
</dbReference>
<proteinExistence type="predicted"/>
<organism evidence="3">
    <name type="scientific">Clostridioides difficile</name>
    <name type="common">Peptoclostridium difficile</name>
    <dbReference type="NCBI Taxonomy" id="1496"/>
    <lineage>
        <taxon>Bacteria</taxon>
        <taxon>Bacillati</taxon>
        <taxon>Bacillota</taxon>
        <taxon>Clostridia</taxon>
        <taxon>Peptostreptococcales</taxon>
        <taxon>Peptostreptococcaceae</taxon>
        <taxon>Clostridioides</taxon>
    </lineage>
</organism>
<sequence>MYVELHLKWNFKVAIVSSLSILLILIFENNVFKKVSKKFNYCILMIVAIDILSKKIKYEKITVRTIFSYLIFNIYIIQNFHLFNLEFENHY</sequence>
<name>A0A069A4A6_CLODI</name>
<feature type="transmembrane region" description="Helical" evidence="1">
    <location>
        <begin position="66"/>
        <end position="83"/>
    </location>
</feature>
<evidence type="ECO:0000313" key="4">
    <source>
        <dbReference type="EMBL" id="CDS97674.1"/>
    </source>
</evidence>
<gene>
    <name evidence="4" type="ORF">BN1095_210082</name>
    <name evidence="2" type="ORF">BN1096_160078</name>
    <name evidence="3" type="ORF">BN1097_140079</name>
</gene>
<evidence type="ECO:0000256" key="1">
    <source>
        <dbReference type="SAM" id="Phobius"/>
    </source>
</evidence>
<dbReference type="AlphaFoldDB" id="A0A069A4A6"/>
<feature type="transmembrane region" description="Helical" evidence="1">
    <location>
        <begin position="9"/>
        <end position="26"/>
    </location>
</feature>
<protein>
    <submittedName>
        <fullName evidence="3">Uncharacterized protein</fullName>
    </submittedName>
</protein>
<evidence type="ECO:0000313" key="3">
    <source>
        <dbReference type="EMBL" id="CDS83205.1"/>
    </source>
</evidence>
<accession>A0A069A4A6</accession>
<reference evidence="3" key="1">
    <citation type="submission" date="2014-07" db="EMBL/GenBank/DDBJ databases">
        <authorList>
            <person name="Monot Marc"/>
        </authorList>
    </citation>
    <scope>NUCLEOTIDE SEQUENCE</scope>
    <source>
        <strain evidence="4">7032989</strain>
        <strain evidence="3">7032994</strain>
    </source>
</reference>
<evidence type="ECO:0000313" key="2">
    <source>
        <dbReference type="EMBL" id="CDS83057.1"/>
    </source>
</evidence>
<keyword evidence="1" id="KW-1133">Transmembrane helix</keyword>
<dbReference type="EMBL" id="LK932861">
    <property type="protein sequence ID" value="CDS97674.1"/>
    <property type="molecule type" value="Genomic_DNA"/>
</dbReference>